<reference evidence="1 2" key="1">
    <citation type="journal article" date="2015" name="Stand. Genomic Sci.">
        <title>Genomic Encyclopedia of Bacterial and Archaeal Type Strains, Phase III: the genomes of soil and plant-associated and newly described type strains.</title>
        <authorList>
            <person name="Whitman W.B."/>
            <person name="Woyke T."/>
            <person name="Klenk H.P."/>
            <person name="Zhou Y."/>
            <person name="Lilburn T.G."/>
            <person name="Beck B.J."/>
            <person name="De Vos P."/>
            <person name="Vandamme P."/>
            <person name="Eisen J.A."/>
            <person name="Garrity G."/>
            <person name="Hugenholtz P."/>
            <person name="Kyrpides N.C."/>
        </authorList>
    </citation>
    <scope>NUCLEOTIDE SEQUENCE [LARGE SCALE GENOMIC DNA]</scope>
    <source>
        <strain evidence="1 2">VKM Ac-2541</strain>
    </source>
</reference>
<proteinExistence type="predicted"/>
<name>A0A4R2I0T2_9ACTN</name>
<dbReference type="Proteomes" id="UP000295573">
    <property type="component" value="Unassembled WGS sequence"/>
</dbReference>
<evidence type="ECO:0000313" key="1">
    <source>
        <dbReference type="EMBL" id="TCO37623.1"/>
    </source>
</evidence>
<evidence type="ECO:0008006" key="3">
    <source>
        <dbReference type="Google" id="ProtNLM"/>
    </source>
</evidence>
<accession>A0A4R2I0T2</accession>
<organism evidence="1 2">
    <name type="scientific">Kribbella antiqua</name>
    <dbReference type="NCBI Taxonomy" id="2512217"/>
    <lineage>
        <taxon>Bacteria</taxon>
        <taxon>Bacillati</taxon>
        <taxon>Actinomycetota</taxon>
        <taxon>Actinomycetes</taxon>
        <taxon>Propionibacteriales</taxon>
        <taxon>Kribbellaceae</taxon>
        <taxon>Kribbella</taxon>
    </lineage>
</organism>
<evidence type="ECO:0000313" key="2">
    <source>
        <dbReference type="Proteomes" id="UP000295573"/>
    </source>
</evidence>
<comment type="caution">
    <text evidence="1">The sequence shown here is derived from an EMBL/GenBank/DDBJ whole genome shotgun (WGS) entry which is preliminary data.</text>
</comment>
<dbReference type="RefSeq" id="WP_132157754.1">
    <property type="nucleotide sequence ID" value="NZ_SLWR01000023.1"/>
</dbReference>
<dbReference type="OrthoDB" id="7605626at2"/>
<protein>
    <recommendedName>
        <fullName evidence="3">Antirestriction protein ArdC</fullName>
    </recommendedName>
</protein>
<sequence>MNNARVSAEDLHRVLEAEVRKLRSGEEWTRWLDAAALFPRYGFGNVVLITLQMPEASWVAGFKAWGKLGRRVKAGRGIKILAPIHARPKTESAEQPEQPAVVEGTDAQLVGFRVTTVWDITHTVGAPIPQPPTPAPVVGTAPVGLWDALAREVGASGFTLSRRSTGDDSEGFTDYVEREIVIGDRLDDVTAVARLAHEVGHLRMHSPAEDAGAGNIMCRGVREVEAESVAYIVLAHHGLTVDGSSFPYVAGWASTVDEKEPERVIKATGARVVNTARQLIDSTSTHMETNRPTLSLAPATETDLLFVPPGLNGPEL</sequence>
<dbReference type="EMBL" id="SLWR01000023">
    <property type="protein sequence ID" value="TCO37623.1"/>
    <property type="molecule type" value="Genomic_DNA"/>
</dbReference>
<keyword evidence="2" id="KW-1185">Reference proteome</keyword>
<gene>
    <name evidence="1" type="ORF">EV646_12310</name>
</gene>
<dbReference type="AlphaFoldDB" id="A0A4R2I0T2"/>